<dbReference type="PhylomeDB" id="Q7NCK3"/>
<dbReference type="Gene3D" id="2.60.40.1590">
    <property type="entry name" value="Peptidoglycan hydrolase domains"/>
    <property type="match status" value="1"/>
</dbReference>
<dbReference type="Pfam" id="PF01551">
    <property type="entry name" value="Peptidase_M23"/>
    <property type="match status" value="1"/>
</dbReference>
<reference evidence="3 4" key="2">
    <citation type="journal article" date="2003" name="DNA Res.">
        <title>Complete genome structure of Gloeobacter violaceus PCC 7421, a cyanobacterium that lacks thylakoids (supplement).</title>
        <authorList>
            <person name="Nakamura Y."/>
            <person name="Kaneko T."/>
            <person name="Sato S."/>
            <person name="Mimuro M."/>
            <person name="Miyashita H."/>
            <person name="Tsuchiya T."/>
            <person name="Sasamoto S."/>
            <person name="Watanabe A."/>
            <person name="Kawashima K."/>
            <person name="Kishida Y."/>
            <person name="Kiyokawa C."/>
            <person name="Kohara M."/>
            <person name="Matsumoto M."/>
            <person name="Matsuno A."/>
            <person name="Nakazaki N."/>
            <person name="Shimpo S."/>
            <person name="Takeuchi C."/>
            <person name="Yamada M."/>
            <person name="Tabata S."/>
        </authorList>
    </citation>
    <scope>NUCLEOTIDE SEQUENCE [LARGE SCALE GENOMIC DNA]</scope>
    <source>
        <strain evidence="4">ATCC 29082 / PCC 7421</strain>
    </source>
</reference>
<dbReference type="InterPro" id="IPR011055">
    <property type="entry name" value="Dup_hybrid_motif"/>
</dbReference>
<dbReference type="Gene3D" id="2.70.70.10">
    <property type="entry name" value="Glucose Permease (Domain IIA)"/>
    <property type="match status" value="1"/>
</dbReference>
<dbReference type="InParanoid" id="Q7NCK3"/>
<keyword evidence="1" id="KW-0732">Signal</keyword>
<evidence type="ECO:0000313" key="3">
    <source>
        <dbReference type="EMBL" id="BAC90916.1"/>
    </source>
</evidence>
<dbReference type="GO" id="GO:0004222">
    <property type="term" value="F:metalloendopeptidase activity"/>
    <property type="evidence" value="ECO:0000318"/>
    <property type="project" value="GO_Central"/>
</dbReference>
<reference evidence="3 4" key="1">
    <citation type="journal article" date="2003" name="DNA Res.">
        <title>Complete genome structure of Gloeobacter violaceus PCC 7421, a cyanobacterium that lacks thylakoids.</title>
        <authorList>
            <person name="Nakamura Y."/>
            <person name="Kaneko T."/>
            <person name="Sato S."/>
            <person name="Mimuro M."/>
            <person name="Miyashita H."/>
            <person name="Tsuchiya T."/>
            <person name="Sasamoto S."/>
            <person name="Watanabe A."/>
            <person name="Kawashima K."/>
            <person name="Kishida Y."/>
            <person name="Kiyokawa C."/>
            <person name="Kohara M."/>
            <person name="Matsumoto M."/>
            <person name="Matsuno A."/>
            <person name="Nakazaki N."/>
            <person name="Shimpo S."/>
            <person name="Takeuchi C."/>
            <person name="Yamada M."/>
            <person name="Tabata S."/>
        </authorList>
    </citation>
    <scope>NUCLEOTIDE SEQUENCE [LARGE SCALE GENOMIC DNA]</scope>
    <source>
        <strain evidence="4">ATCC 29082 / PCC 7421</strain>
    </source>
</reference>
<feature type="signal peptide" evidence="1">
    <location>
        <begin position="1"/>
        <end position="24"/>
    </location>
</feature>
<proteinExistence type="predicted"/>
<dbReference type="FunFam" id="2.70.70.10:FF:000019">
    <property type="entry name" value="M23 family peptidase"/>
    <property type="match status" value="1"/>
</dbReference>
<dbReference type="CDD" id="cd12797">
    <property type="entry name" value="M23_peptidase"/>
    <property type="match status" value="1"/>
</dbReference>
<dbReference type="KEGG" id="gvi:gll2975"/>
<protein>
    <submittedName>
        <fullName evidence="3">Gll2975 protein</fullName>
    </submittedName>
</protein>
<dbReference type="PANTHER" id="PTHR21666:SF270">
    <property type="entry name" value="MUREIN HYDROLASE ACTIVATOR ENVC"/>
    <property type="match status" value="1"/>
</dbReference>
<evidence type="ECO:0000259" key="2">
    <source>
        <dbReference type="Pfam" id="PF01551"/>
    </source>
</evidence>
<dbReference type="SUPFAM" id="SSF51261">
    <property type="entry name" value="Duplicated hybrid motif"/>
    <property type="match status" value="1"/>
</dbReference>
<keyword evidence="4" id="KW-1185">Reference proteome</keyword>
<gene>
    <name evidence="3" type="ordered locus">gll2975</name>
</gene>
<dbReference type="EnsemblBacteria" id="BAC90916">
    <property type="protein sequence ID" value="BAC90916"/>
    <property type="gene ID" value="BAC90916"/>
</dbReference>
<dbReference type="PATRIC" id="fig|251221.4.peg.3003"/>
<dbReference type="OrthoDB" id="507840at2"/>
<feature type="chain" id="PRO_5004291788" evidence="1">
    <location>
        <begin position="25"/>
        <end position="303"/>
    </location>
</feature>
<dbReference type="EMBL" id="BA000045">
    <property type="protein sequence ID" value="BAC90916.1"/>
    <property type="molecule type" value="Genomic_DNA"/>
</dbReference>
<dbReference type="eggNOG" id="COG0739">
    <property type="taxonomic scope" value="Bacteria"/>
</dbReference>
<sequence length="303" mass="32270">MRRGLAGTAVAVGLWALTAGPATAETSEWSAVADGRLLPERPVPGSTVQVLTKVPVSVRFGERDYPSFEIDKGRWRVLVPLSALLKPGEYPLEVTADQETRTTVPLTIYPRSFAVQRLRLPRDRAALEATPTEEAAIGAALRTVSPVQLWQPSFRRPSGGRISSGFGLRRTYNGVWAAGYYHRGLDFAAPAGAGVIAPAAGRVALVGTTQRGFRLHGNTVVLDHGQGVTSIYIHLSRILVRQGETVKAGQPIAKVGSTGRASGPHLHWGIYAHAVAVDPGEWLAGRICCRVAANFGGSAGDTR</sequence>
<name>Q7NCK3_GLOVI</name>
<evidence type="ECO:0000313" key="4">
    <source>
        <dbReference type="Proteomes" id="UP000000557"/>
    </source>
</evidence>
<dbReference type="InterPro" id="IPR016047">
    <property type="entry name" value="M23ase_b-sheet_dom"/>
</dbReference>
<dbReference type="InterPro" id="IPR050570">
    <property type="entry name" value="Cell_wall_metabolism_enzyme"/>
</dbReference>
<dbReference type="Proteomes" id="UP000000557">
    <property type="component" value="Chromosome"/>
</dbReference>
<feature type="domain" description="M23ase beta-sheet core" evidence="2">
    <location>
        <begin position="181"/>
        <end position="279"/>
    </location>
</feature>
<organism evidence="3 4">
    <name type="scientific">Gloeobacter violaceus (strain ATCC 29082 / PCC 7421)</name>
    <dbReference type="NCBI Taxonomy" id="251221"/>
    <lineage>
        <taxon>Bacteria</taxon>
        <taxon>Bacillati</taxon>
        <taxon>Cyanobacteriota</taxon>
        <taxon>Cyanophyceae</taxon>
        <taxon>Gloeobacterales</taxon>
        <taxon>Gloeobacteraceae</taxon>
        <taxon>Gloeobacter</taxon>
    </lineage>
</organism>
<dbReference type="STRING" id="251221.gene:10760479"/>
<dbReference type="RefSeq" id="WP_011142969.1">
    <property type="nucleotide sequence ID" value="NC_005125.1"/>
</dbReference>
<dbReference type="PANTHER" id="PTHR21666">
    <property type="entry name" value="PEPTIDASE-RELATED"/>
    <property type="match status" value="1"/>
</dbReference>
<dbReference type="HOGENOM" id="CLU_029425_5_1_3"/>
<accession>Q7NCK3</accession>
<dbReference type="AlphaFoldDB" id="Q7NCK3"/>
<evidence type="ECO:0000256" key="1">
    <source>
        <dbReference type="SAM" id="SignalP"/>
    </source>
</evidence>